<dbReference type="PANTHER" id="PTHR12243:SF67">
    <property type="entry name" value="COREPRESSOR OF PANGOLIN, ISOFORM A-RELATED"/>
    <property type="match status" value="1"/>
</dbReference>
<dbReference type="InterPro" id="IPR006578">
    <property type="entry name" value="MADF-dom"/>
</dbReference>
<dbReference type="InterPro" id="IPR004210">
    <property type="entry name" value="BESS_motif"/>
</dbReference>
<keyword evidence="1" id="KW-0539">Nucleus</keyword>
<feature type="domain" description="BESS" evidence="4">
    <location>
        <begin position="192"/>
        <end position="231"/>
    </location>
</feature>
<dbReference type="InterPro" id="IPR039353">
    <property type="entry name" value="TF_Adf1"/>
</dbReference>
<evidence type="ECO:0008006" key="6">
    <source>
        <dbReference type="Google" id="ProtNLM"/>
    </source>
</evidence>
<comment type="subcellular location">
    <subcellularLocation>
        <location evidence="1">Nucleus</location>
    </subcellularLocation>
</comment>
<dbReference type="GO" id="GO:0006357">
    <property type="term" value="P:regulation of transcription by RNA polymerase II"/>
    <property type="evidence" value="ECO:0007669"/>
    <property type="project" value="TreeGrafter"/>
</dbReference>
<protein>
    <recommendedName>
        <fullName evidence="6">MADF domain-containing protein</fullName>
    </recommendedName>
</protein>
<dbReference type="Pfam" id="PF10545">
    <property type="entry name" value="MADF_DNA_bdg"/>
    <property type="match status" value="1"/>
</dbReference>
<reference evidence="5" key="1">
    <citation type="submission" date="2018-04" db="EMBL/GenBank/DDBJ databases">
        <title>Transcriptome of Schizaphis graminum biotype I.</title>
        <authorList>
            <person name="Scully E.D."/>
            <person name="Geib S.M."/>
            <person name="Palmer N.A."/>
            <person name="Koch K."/>
            <person name="Bradshaw J."/>
            <person name="Heng-Moss T."/>
            <person name="Sarath G."/>
        </authorList>
    </citation>
    <scope>NUCLEOTIDE SEQUENCE</scope>
</reference>
<evidence type="ECO:0000313" key="5">
    <source>
        <dbReference type="EMBL" id="MBY25531.1"/>
    </source>
</evidence>
<dbReference type="GO" id="GO:0003677">
    <property type="term" value="F:DNA binding"/>
    <property type="evidence" value="ECO:0007669"/>
    <property type="project" value="InterPro"/>
</dbReference>
<dbReference type="PANTHER" id="PTHR12243">
    <property type="entry name" value="MADF DOMAIN TRANSCRIPTION FACTOR"/>
    <property type="match status" value="1"/>
</dbReference>
<organism evidence="5">
    <name type="scientific">Schizaphis graminum</name>
    <name type="common">Green bug aphid</name>
    <dbReference type="NCBI Taxonomy" id="13262"/>
    <lineage>
        <taxon>Eukaryota</taxon>
        <taxon>Metazoa</taxon>
        <taxon>Ecdysozoa</taxon>
        <taxon>Arthropoda</taxon>
        <taxon>Hexapoda</taxon>
        <taxon>Insecta</taxon>
        <taxon>Pterygota</taxon>
        <taxon>Neoptera</taxon>
        <taxon>Paraneoptera</taxon>
        <taxon>Hemiptera</taxon>
        <taxon>Sternorrhyncha</taxon>
        <taxon>Aphidomorpha</taxon>
        <taxon>Aphidoidea</taxon>
        <taxon>Aphididae</taxon>
        <taxon>Aphidini</taxon>
        <taxon>Schizaphis</taxon>
    </lineage>
</organism>
<gene>
    <name evidence="5" type="ORF">g.169936</name>
</gene>
<evidence type="ECO:0000256" key="1">
    <source>
        <dbReference type="PROSITE-ProRule" id="PRU00371"/>
    </source>
</evidence>
<evidence type="ECO:0000256" key="2">
    <source>
        <dbReference type="SAM" id="MobiDB-lite"/>
    </source>
</evidence>
<dbReference type="AlphaFoldDB" id="A0A2S2P7V0"/>
<dbReference type="PROSITE" id="PS51029">
    <property type="entry name" value="MADF"/>
    <property type="match status" value="1"/>
</dbReference>
<feature type="region of interest" description="Disordered" evidence="2">
    <location>
        <begin position="117"/>
        <end position="167"/>
    </location>
</feature>
<accession>A0A2S2P7V0</accession>
<dbReference type="GO" id="GO:0005667">
    <property type="term" value="C:transcription regulator complex"/>
    <property type="evidence" value="ECO:0007669"/>
    <property type="project" value="TreeGrafter"/>
</dbReference>
<feature type="compositionally biased region" description="Polar residues" evidence="2">
    <location>
        <begin position="129"/>
        <end position="152"/>
    </location>
</feature>
<sequence>METEQLISEVEKRPVLWDTSDIDYKDRNKKNEAWLQVTSALYENFSNNTQTEKKVIVQEVISKWRSVRDNYTRSLKKQAECNKSGSGVKKIQRYIFEQQLSFLKKCREQRPTCSSIANEDTPISDFNDIESNINNNTQCSENEGNQNDTSISPCHKSTPAKKRKTTHSLEDKLGAFLDSRTINTNSSSVDMTDEDMAFYTSTLPIVKTLTLNQKMRFRIEVMQLLQNIKHTGSTMESSIAQTSYVAPYRHHNMPISPYTYNDQYLQSNILRPNSASSSNSIQTYYTQFSPEDQNPPSNQSTSDGF</sequence>
<dbReference type="SMART" id="SM00595">
    <property type="entry name" value="MADF"/>
    <property type="match status" value="1"/>
</dbReference>
<evidence type="ECO:0000259" key="3">
    <source>
        <dbReference type="PROSITE" id="PS51029"/>
    </source>
</evidence>
<dbReference type="Pfam" id="PF02944">
    <property type="entry name" value="BESS"/>
    <property type="match status" value="1"/>
</dbReference>
<feature type="domain" description="MADF" evidence="3">
    <location>
        <begin position="5"/>
        <end position="108"/>
    </location>
</feature>
<proteinExistence type="predicted"/>
<name>A0A2S2P7V0_SCHGA</name>
<dbReference type="GO" id="GO:0005634">
    <property type="term" value="C:nucleus"/>
    <property type="evidence" value="ECO:0007669"/>
    <property type="project" value="UniProtKB-SubCell"/>
</dbReference>
<dbReference type="EMBL" id="GGMR01012912">
    <property type="protein sequence ID" value="MBY25531.1"/>
    <property type="molecule type" value="Transcribed_RNA"/>
</dbReference>
<evidence type="ECO:0000259" key="4">
    <source>
        <dbReference type="PROSITE" id="PS51031"/>
    </source>
</evidence>
<dbReference type="PROSITE" id="PS51031">
    <property type="entry name" value="BESS"/>
    <property type="match status" value="1"/>
</dbReference>